<name>A0ABM1AZ03_MICOH</name>
<dbReference type="Proteomes" id="UP000694915">
    <property type="component" value="Unplaced"/>
</dbReference>
<dbReference type="RefSeq" id="XP_013210931.1">
    <property type="nucleotide sequence ID" value="XM_013355477.2"/>
</dbReference>
<dbReference type="InterPro" id="IPR017452">
    <property type="entry name" value="GPCR_Rhodpsn_7TM"/>
</dbReference>
<comment type="similarity">
    <text evidence="2 11">Belongs to the G-protein coupled receptor 1 family.</text>
</comment>
<evidence type="ECO:0000256" key="1">
    <source>
        <dbReference type="ARBA" id="ARBA00004651"/>
    </source>
</evidence>
<evidence type="ECO:0000256" key="2">
    <source>
        <dbReference type="ARBA" id="ARBA00010663"/>
    </source>
</evidence>
<dbReference type="Gene3D" id="1.20.1070.10">
    <property type="entry name" value="Rhodopsin 7-helix transmembrane proteins"/>
    <property type="match status" value="1"/>
</dbReference>
<keyword evidence="13" id="KW-1185">Reference proteome</keyword>
<evidence type="ECO:0000313" key="14">
    <source>
        <dbReference type="RefSeq" id="XP_013210931.1"/>
    </source>
</evidence>
<evidence type="ECO:0000256" key="10">
    <source>
        <dbReference type="ARBA" id="ARBA00023224"/>
    </source>
</evidence>
<keyword evidence="10 11" id="KW-0807">Transducer</keyword>
<keyword evidence="3 11" id="KW-1003">Cell membrane</keyword>
<dbReference type="PROSITE" id="PS50262">
    <property type="entry name" value="G_PROTEIN_RECEP_F1_2"/>
    <property type="match status" value="1"/>
</dbReference>
<evidence type="ECO:0000256" key="5">
    <source>
        <dbReference type="ARBA" id="ARBA00022692"/>
    </source>
</evidence>
<dbReference type="GeneID" id="101992757"/>
<accession>A0ABM1AZ03</accession>
<feature type="transmembrane region" description="Helical" evidence="11">
    <location>
        <begin position="236"/>
        <end position="260"/>
    </location>
</feature>
<keyword evidence="4 11" id="KW-0589">Pheromone response</keyword>
<gene>
    <name evidence="14" type="primary">LOC101992757</name>
</gene>
<feature type="domain" description="G-protein coupled receptors family 1 profile" evidence="12">
    <location>
        <begin position="24"/>
        <end position="286"/>
    </location>
</feature>
<evidence type="ECO:0000259" key="12">
    <source>
        <dbReference type="PROSITE" id="PS50262"/>
    </source>
</evidence>
<keyword evidence="9 11" id="KW-0675">Receptor</keyword>
<dbReference type="PRINTS" id="PR01534">
    <property type="entry name" value="VOMERONASL1R"/>
</dbReference>
<keyword evidence="6 11" id="KW-1133">Transmembrane helix</keyword>
<feature type="transmembrane region" description="Helical" evidence="11">
    <location>
        <begin position="6"/>
        <end position="31"/>
    </location>
</feature>
<feature type="transmembrane region" description="Helical" evidence="11">
    <location>
        <begin position="43"/>
        <end position="63"/>
    </location>
</feature>
<organism evidence="13 14">
    <name type="scientific">Microtus ochrogaster</name>
    <name type="common">Prairie vole</name>
    <dbReference type="NCBI Taxonomy" id="79684"/>
    <lineage>
        <taxon>Eukaryota</taxon>
        <taxon>Metazoa</taxon>
        <taxon>Chordata</taxon>
        <taxon>Craniata</taxon>
        <taxon>Vertebrata</taxon>
        <taxon>Euteleostomi</taxon>
        <taxon>Mammalia</taxon>
        <taxon>Eutheria</taxon>
        <taxon>Euarchontoglires</taxon>
        <taxon>Glires</taxon>
        <taxon>Rodentia</taxon>
        <taxon>Myomorpha</taxon>
        <taxon>Muroidea</taxon>
        <taxon>Cricetidae</taxon>
        <taxon>Arvicolinae</taxon>
        <taxon>Microtus</taxon>
    </lineage>
</organism>
<feature type="transmembrane region" description="Helical" evidence="11">
    <location>
        <begin position="180"/>
        <end position="208"/>
    </location>
</feature>
<protein>
    <recommendedName>
        <fullName evidence="11">Vomeronasal type-1 receptor</fullName>
    </recommendedName>
</protein>
<evidence type="ECO:0000256" key="8">
    <source>
        <dbReference type="ARBA" id="ARBA00023136"/>
    </source>
</evidence>
<reference evidence="14" key="1">
    <citation type="submission" date="2025-08" db="UniProtKB">
        <authorList>
            <consortium name="RefSeq"/>
        </authorList>
    </citation>
    <scope>IDENTIFICATION</scope>
</reference>
<feature type="transmembrane region" description="Helical" evidence="11">
    <location>
        <begin position="130"/>
        <end position="150"/>
    </location>
</feature>
<evidence type="ECO:0000256" key="11">
    <source>
        <dbReference type="RuleBase" id="RU364061"/>
    </source>
</evidence>
<feature type="transmembrane region" description="Helical" evidence="11">
    <location>
        <begin position="266"/>
        <end position="286"/>
    </location>
</feature>
<evidence type="ECO:0000256" key="4">
    <source>
        <dbReference type="ARBA" id="ARBA00022507"/>
    </source>
</evidence>
<dbReference type="PANTHER" id="PTHR24062">
    <property type="entry name" value="VOMERONASAL TYPE-1 RECEPTOR"/>
    <property type="match status" value="1"/>
</dbReference>
<feature type="transmembrane region" description="Helical" evidence="11">
    <location>
        <begin position="83"/>
        <end position="109"/>
    </location>
</feature>
<evidence type="ECO:0000313" key="13">
    <source>
        <dbReference type="Proteomes" id="UP000694915"/>
    </source>
</evidence>
<dbReference type="Pfam" id="PF03402">
    <property type="entry name" value="V1R"/>
    <property type="match status" value="1"/>
</dbReference>
<sequence length="313" mass="35793">MDYGSLGIGIILLIENTIGILGNASLLSYYLVIFYKKHKIKPLNLILMHLIMVNFLIILSKGLSITMTTFGLKLFFNDWSYQLFLYALKVFRSMSIATICLLSVFQAIIISPRHSCWSNLRVKSPKDIGLYISLCWILYIMVNVLFPLYMSIKLRRKNITKGTDFEPYTVAGHDKVTVSLYIAFFVFPELLLSVLITWSSSSMVILLYRHRQRVQHIRSTYAFQSSSPESRATQNILALAFTFVALYTLSTITHGCSAILSGQNWWLMRITNIITLFFPTLSPFILMSQSSPLSGLFFLWIKDKESSNVILTI</sequence>
<evidence type="ECO:0000256" key="7">
    <source>
        <dbReference type="ARBA" id="ARBA00023040"/>
    </source>
</evidence>
<proteinExistence type="inferred from homology"/>
<keyword evidence="5 11" id="KW-0812">Transmembrane</keyword>
<evidence type="ECO:0000256" key="6">
    <source>
        <dbReference type="ARBA" id="ARBA00022989"/>
    </source>
</evidence>
<dbReference type="SUPFAM" id="SSF81321">
    <property type="entry name" value="Family A G protein-coupled receptor-like"/>
    <property type="match status" value="1"/>
</dbReference>
<evidence type="ECO:0000256" key="3">
    <source>
        <dbReference type="ARBA" id="ARBA00022475"/>
    </source>
</evidence>
<comment type="subcellular location">
    <subcellularLocation>
        <location evidence="1 11">Cell membrane</location>
        <topology evidence="1 11">Multi-pass membrane protein</topology>
    </subcellularLocation>
</comment>
<evidence type="ECO:0000256" key="9">
    <source>
        <dbReference type="ARBA" id="ARBA00023170"/>
    </source>
</evidence>
<dbReference type="InterPro" id="IPR004072">
    <property type="entry name" value="Vmron_rcpt_1"/>
</dbReference>
<keyword evidence="7 11" id="KW-0297">G-protein coupled receptor</keyword>
<keyword evidence="8 11" id="KW-0472">Membrane</keyword>